<proteinExistence type="predicted"/>
<reference evidence="1" key="1">
    <citation type="submission" date="2021-07" db="EMBL/GenBank/DDBJ databases">
        <title>Roseobacter insulae sp. nov., isolated from a tidal flat.</title>
        <authorList>
            <person name="Park S."/>
            <person name="Yoon J.-H."/>
        </authorList>
    </citation>
    <scope>NUCLEOTIDE SEQUENCE</scope>
    <source>
        <strain evidence="1">YSTF-M11</strain>
    </source>
</reference>
<dbReference type="AlphaFoldDB" id="A0A9X1FU33"/>
<comment type="caution">
    <text evidence="1">The sequence shown here is derived from an EMBL/GenBank/DDBJ whole genome shotgun (WGS) entry which is preliminary data.</text>
</comment>
<evidence type="ECO:0000313" key="2">
    <source>
        <dbReference type="Proteomes" id="UP001138661"/>
    </source>
</evidence>
<gene>
    <name evidence="1" type="ORF">KX928_04765</name>
</gene>
<evidence type="ECO:0000313" key="1">
    <source>
        <dbReference type="EMBL" id="MBW4707095.1"/>
    </source>
</evidence>
<protein>
    <recommendedName>
        <fullName evidence="3">Lipoprotein</fullName>
    </recommendedName>
</protein>
<organism evidence="1 2">
    <name type="scientific">Roseobacter insulae</name>
    <dbReference type="NCBI Taxonomy" id="2859783"/>
    <lineage>
        <taxon>Bacteria</taxon>
        <taxon>Pseudomonadati</taxon>
        <taxon>Pseudomonadota</taxon>
        <taxon>Alphaproteobacteria</taxon>
        <taxon>Rhodobacterales</taxon>
        <taxon>Roseobacteraceae</taxon>
        <taxon>Roseobacter</taxon>
    </lineage>
</organism>
<accession>A0A9X1FU33</accession>
<dbReference type="Proteomes" id="UP001138661">
    <property type="component" value="Unassembled WGS sequence"/>
</dbReference>
<sequence length="200" mass="21475">MMRSYLTTGFVATLLISACSDTLVYGERTGLNIAIRTDAPQGQPLEVNTGLQRRVVGYVPPRNPEGSEAVNMLSSFNLKRTPDSNNNPLLAKVTIETSFASGKAAVSAGGNNEAVQAIFERSGVAAPAARSDQQNSAKIRDWFISEPATTNAKALEYLNFLQRFGGTFESEGADLPRVYQAVSDGKNAALNAQFITLKKL</sequence>
<dbReference type="PROSITE" id="PS51257">
    <property type="entry name" value="PROKAR_LIPOPROTEIN"/>
    <property type="match status" value="1"/>
</dbReference>
<dbReference type="RefSeq" id="WP_219499551.1">
    <property type="nucleotide sequence ID" value="NZ_JAHXDN010000001.1"/>
</dbReference>
<evidence type="ECO:0008006" key="3">
    <source>
        <dbReference type="Google" id="ProtNLM"/>
    </source>
</evidence>
<dbReference type="EMBL" id="JAHXDN010000001">
    <property type="protein sequence ID" value="MBW4707095.1"/>
    <property type="molecule type" value="Genomic_DNA"/>
</dbReference>
<keyword evidence="2" id="KW-1185">Reference proteome</keyword>
<name>A0A9X1FU33_9RHOB</name>